<proteinExistence type="inferred from homology"/>
<dbReference type="GO" id="GO:0009236">
    <property type="term" value="P:cobalamin biosynthetic process"/>
    <property type="evidence" value="ECO:0007669"/>
    <property type="project" value="UniProtKB-UniRule"/>
</dbReference>
<dbReference type="SUPFAM" id="SSF89028">
    <property type="entry name" value="Cobalamin adenosyltransferase-like"/>
    <property type="match status" value="1"/>
</dbReference>
<evidence type="ECO:0000256" key="2">
    <source>
        <dbReference type="ARBA" id="ARBA00022741"/>
    </source>
</evidence>
<keyword evidence="2 4" id="KW-0547">Nucleotide-binding</keyword>
<dbReference type="AlphaFoldDB" id="A0A1F6LKE3"/>
<organism evidence="6 7">
    <name type="scientific">Candidatus Magasanikbacteria bacterium RIFCSPHIGHO2_01_FULL_33_34</name>
    <dbReference type="NCBI Taxonomy" id="1798671"/>
    <lineage>
        <taxon>Bacteria</taxon>
        <taxon>Candidatus Magasanikiibacteriota</taxon>
    </lineage>
</organism>
<dbReference type="InterPro" id="IPR016030">
    <property type="entry name" value="CblAdoTrfase-like"/>
</dbReference>
<sequence length="181" mass="20269">MSKIYTKTGDGGETSLLGKRVEKNCLEVVALGEVDELNASVGVLVSLLDSENDVKKKLIDVQHNLFVVGANIASIDMELGMVPSLKDSAIIDLENWIDEMENDLEPLHNFILPGGSVSSAQSFFARAICRRAERVFITVKKQYPSIDKHIGQYLNRLSDVLFVLGRWLNKKNNHEDVIWKK</sequence>
<evidence type="ECO:0000256" key="4">
    <source>
        <dbReference type="RuleBase" id="RU366026"/>
    </source>
</evidence>
<comment type="similarity">
    <text evidence="4">Belongs to the Cob(I)alamin adenosyltransferase family.</text>
</comment>
<dbReference type="UniPathway" id="UPA00148">
    <property type="reaction ID" value="UER00233"/>
</dbReference>
<protein>
    <recommendedName>
        <fullName evidence="4">Corrinoid adenosyltransferase</fullName>
        <ecNumber evidence="4">2.5.1.17</ecNumber>
    </recommendedName>
    <alternativeName>
        <fullName evidence="4">Cob(II)alamin adenosyltransferase</fullName>
    </alternativeName>
    <alternativeName>
        <fullName evidence="4">Cob(II)yrinic acid a,c-diamide adenosyltransferase</fullName>
    </alternativeName>
    <alternativeName>
        <fullName evidence="4">Cobinamide/cobalamin adenosyltransferase</fullName>
    </alternativeName>
</protein>
<accession>A0A1F6LKE3</accession>
<feature type="domain" description="Cobalamin adenosyltransferase-like" evidence="5">
    <location>
        <begin position="4"/>
        <end position="168"/>
    </location>
</feature>
<dbReference type="PANTHER" id="PTHR12213">
    <property type="entry name" value="CORRINOID ADENOSYLTRANSFERASE"/>
    <property type="match status" value="1"/>
</dbReference>
<keyword evidence="3 4" id="KW-0067">ATP-binding</keyword>
<dbReference type="GO" id="GO:0005524">
    <property type="term" value="F:ATP binding"/>
    <property type="evidence" value="ECO:0007669"/>
    <property type="project" value="UniProtKB-UniRule"/>
</dbReference>
<keyword evidence="4" id="KW-0169">Cobalamin biosynthesis</keyword>
<dbReference type="Pfam" id="PF01923">
    <property type="entry name" value="Cob_adeno_trans"/>
    <property type="match status" value="1"/>
</dbReference>
<dbReference type="InterPro" id="IPR036451">
    <property type="entry name" value="CblAdoTrfase-like_sf"/>
</dbReference>
<name>A0A1F6LKE3_9BACT</name>
<dbReference type="EC" id="2.5.1.17" evidence="4"/>
<evidence type="ECO:0000313" key="7">
    <source>
        <dbReference type="Proteomes" id="UP000177067"/>
    </source>
</evidence>
<comment type="pathway">
    <text evidence="4">Cofactor biosynthesis; adenosylcobalamin biosynthesis; adenosylcobalamin from cob(II)yrinate a,c-diamide: step 2/7.</text>
</comment>
<dbReference type="Gene3D" id="1.20.1200.10">
    <property type="entry name" value="Cobalamin adenosyltransferase-like"/>
    <property type="match status" value="1"/>
</dbReference>
<dbReference type="GO" id="GO:0008817">
    <property type="term" value="F:corrinoid adenosyltransferase activity"/>
    <property type="evidence" value="ECO:0007669"/>
    <property type="project" value="UniProtKB-UniRule"/>
</dbReference>
<comment type="caution">
    <text evidence="6">The sequence shown here is derived from an EMBL/GenBank/DDBJ whole genome shotgun (WGS) entry which is preliminary data.</text>
</comment>
<evidence type="ECO:0000256" key="3">
    <source>
        <dbReference type="ARBA" id="ARBA00022840"/>
    </source>
</evidence>
<reference evidence="6 7" key="1">
    <citation type="journal article" date="2016" name="Nat. Commun.">
        <title>Thousands of microbial genomes shed light on interconnected biogeochemical processes in an aquifer system.</title>
        <authorList>
            <person name="Anantharaman K."/>
            <person name="Brown C.T."/>
            <person name="Hug L.A."/>
            <person name="Sharon I."/>
            <person name="Castelle C.J."/>
            <person name="Probst A.J."/>
            <person name="Thomas B.C."/>
            <person name="Singh A."/>
            <person name="Wilkins M.J."/>
            <person name="Karaoz U."/>
            <person name="Brodie E.L."/>
            <person name="Williams K.H."/>
            <person name="Hubbard S.S."/>
            <person name="Banfield J.F."/>
        </authorList>
    </citation>
    <scope>NUCLEOTIDE SEQUENCE [LARGE SCALE GENOMIC DNA]</scope>
</reference>
<dbReference type="PANTHER" id="PTHR12213:SF0">
    <property type="entry name" value="CORRINOID ADENOSYLTRANSFERASE MMAB"/>
    <property type="match status" value="1"/>
</dbReference>
<gene>
    <name evidence="6" type="ORF">A2725_02365</name>
</gene>
<evidence type="ECO:0000259" key="5">
    <source>
        <dbReference type="Pfam" id="PF01923"/>
    </source>
</evidence>
<comment type="catalytic activity">
    <reaction evidence="4">
        <text>2 cob(II)alamin + reduced [electron-transfer flavoprotein] + 2 ATP = 2 adenosylcob(III)alamin + 2 triphosphate + oxidized [electron-transfer flavoprotein] + 3 H(+)</text>
        <dbReference type="Rhea" id="RHEA:28671"/>
        <dbReference type="Rhea" id="RHEA-COMP:10685"/>
        <dbReference type="Rhea" id="RHEA-COMP:10686"/>
        <dbReference type="ChEBI" id="CHEBI:15378"/>
        <dbReference type="ChEBI" id="CHEBI:16304"/>
        <dbReference type="ChEBI" id="CHEBI:18036"/>
        <dbReference type="ChEBI" id="CHEBI:18408"/>
        <dbReference type="ChEBI" id="CHEBI:30616"/>
        <dbReference type="ChEBI" id="CHEBI:57692"/>
        <dbReference type="ChEBI" id="CHEBI:58307"/>
        <dbReference type="EC" id="2.5.1.17"/>
    </reaction>
</comment>
<dbReference type="EMBL" id="MFPS01000006">
    <property type="protein sequence ID" value="OGH59837.1"/>
    <property type="molecule type" value="Genomic_DNA"/>
</dbReference>
<dbReference type="InterPro" id="IPR029499">
    <property type="entry name" value="PduO-typ"/>
</dbReference>
<evidence type="ECO:0000313" key="6">
    <source>
        <dbReference type="EMBL" id="OGH59837.1"/>
    </source>
</evidence>
<dbReference type="NCBIfam" id="TIGR00636">
    <property type="entry name" value="PduO_Nterm"/>
    <property type="match status" value="1"/>
</dbReference>
<comment type="catalytic activity">
    <reaction evidence="4">
        <text>2 cob(II)yrinate a,c diamide + reduced [electron-transfer flavoprotein] + 2 ATP = 2 adenosylcob(III)yrinate a,c-diamide + 2 triphosphate + oxidized [electron-transfer flavoprotein] + 3 H(+)</text>
        <dbReference type="Rhea" id="RHEA:11528"/>
        <dbReference type="Rhea" id="RHEA-COMP:10685"/>
        <dbReference type="Rhea" id="RHEA-COMP:10686"/>
        <dbReference type="ChEBI" id="CHEBI:15378"/>
        <dbReference type="ChEBI" id="CHEBI:18036"/>
        <dbReference type="ChEBI" id="CHEBI:30616"/>
        <dbReference type="ChEBI" id="CHEBI:57692"/>
        <dbReference type="ChEBI" id="CHEBI:58307"/>
        <dbReference type="ChEBI" id="CHEBI:58503"/>
        <dbReference type="ChEBI" id="CHEBI:58537"/>
        <dbReference type="EC" id="2.5.1.17"/>
    </reaction>
</comment>
<keyword evidence="1 4" id="KW-0808">Transferase</keyword>
<evidence type="ECO:0000256" key="1">
    <source>
        <dbReference type="ARBA" id="ARBA00022679"/>
    </source>
</evidence>
<dbReference type="Proteomes" id="UP000177067">
    <property type="component" value="Unassembled WGS sequence"/>
</dbReference>